<feature type="region of interest" description="Disordered" evidence="1">
    <location>
        <begin position="225"/>
        <end position="250"/>
    </location>
</feature>
<sequence length="323" mass="35180">MAVENLCSSKLHDFLSLSNISDNFVGRHESLANFEKISKGGDNSLDSTKLASLAAITKHMRSSELEGIFQKSVQHLISSIRQDERMSVIIDRLSKAELSEPLGNEGEIGDEQAMDTVKLINELFADIEGKMNNQELTEVSHLSDESFSEAADLLQRFFASLNSNGAANGSGGETNDQPAMEIPHLSIADLAEINDTAREISNQEAMEICESFDGEPEEIAEYLNKLNPTPPHANTESRDTGREGNHRESMRISRLSDGCFAEIGGHLIRVLAPPHASGNSGEINDQESAEVPQLSDACFAEVDDLLKSIIVGYLRSTSLAPHV</sequence>
<evidence type="ECO:0000256" key="1">
    <source>
        <dbReference type="SAM" id="MobiDB-lite"/>
    </source>
</evidence>
<evidence type="ECO:0000313" key="3">
    <source>
        <dbReference type="Proteomes" id="UP000277928"/>
    </source>
</evidence>
<keyword evidence="3" id="KW-1185">Reference proteome</keyword>
<gene>
    <name evidence="2" type="ORF">NLS_LOCUS10094</name>
</gene>
<reference evidence="2 3" key="1">
    <citation type="submission" date="2018-08" db="EMBL/GenBank/DDBJ databases">
        <authorList>
            <person name="Laetsch R D."/>
            <person name="Stevens L."/>
            <person name="Kumar S."/>
            <person name="Blaxter L. M."/>
        </authorList>
    </citation>
    <scope>NUCLEOTIDE SEQUENCE [LARGE SCALE GENOMIC DNA]</scope>
</reference>
<proteinExistence type="predicted"/>
<name>A0A3P7K975_LITSI</name>
<dbReference type="AlphaFoldDB" id="A0A3P7K975"/>
<evidence type="ECO:0000313" key="2">
    <source>
        <dbReference type="EMBL" id="VDM93207.1"/>
    </source>
</evidence>
<accession>A0A3P7K975</accession>
<organism evidence="2 3">
    <name type="scientific">Litomosoides sigmodontis</name>
    <name type="common">Filarial nematode worm</name>
    <dbReference type="NCBI Taxonomy" id="42156"/>
    <lineage>
        <taxon>Eukaryota</taxon>
        <taxon>Metazoa</taxon>
        <taxon>Ecdysozoa</taxon>
        <taxon>Nematoda</taxon>
        <taxon>Chromadorea</taxon>
        <taxon>Rhabditida</taxon>
        <taxon>Spirurina</taxon>
        <taxon>Spiruromorpha</taxon>
        <taxon>Filarioidea</taxon>
        <taxon>Onchocercidae</taxon>
        <taxon>Litomosoides</taxon>
    </lineage>
</organism>
<dbReference type="EMBL" id="UYRX01002438">
    <property type="protein sequence ID" value="VDM93207.1"/>
    <property type="molecule type" value="Genomic_DNA"/>
</dbReference>
<dbReference type="Proteomes" id="UP000277928">
    <property type="component" value="Unassembled WGS sequence"/>
</dbReference>
<feature type="compositionally biased region" description="Basic and acidic residues" evidence="1">
    <location>
        <begin position="235"/>
        <end position="250"/>
    </location>
</feature>
<protein>
    <submittedName>
        <fullName evidence="2">Uncharacterized protein</fullName>
    </submittedName>
</protein>